<dbReference type="InterPro" id="IPR043991">
    <property type="entry name" value="Gp3-like"/>
</dbReference>
<gene>
    <name evidence="2" type="ORF">GCM10009559_59320</name>
</gene>
<dbReference type="EMBL" id="BAAAHP010000187">
    <property type="protein sequence ID" value="GAA0897886.1"/>
    <property type="molecule type" value="Genomic_DNA"/>
</dbReference>
<accession>A0ABP3YLE1</accession>
<protein>
    <submittedName>
        <fullName evidence="2">Uncharacterized protein</fullName>
    </submittedName>
</protein>
<feature type="compositionally biased region" description="Polar residues" evidence="1">
    <location>
        <begin position="321"/>
        <end position="337"/>
    </location>
</feature>
<dbReference type="Proteomes" id="UP001499967">
    <property type="component" value="Unassembled WGS sequence"/>
</dbReference>
<dbReference type="Pfam" id="PF18897">
    <property type="entry name" value="Gp3-like"/>
    <property type="match status" value="1"/>
</dbReference>
<evidence type="ECO:0000313" key="3">
    <source>
        <dbReference type="Proteomes" id="UP001499967"/>
    </source>
</evidence>
<comment type="caution">
    <text evidence="2">The sequence shown here is derived from an EMBL/GenBank/DDBJ whole genome shotgun (WGS) entry which is preliminary data.</text>
</comment>
<proteinExistence type="predicted"/>
<sequence>MAGRILSLQRQARELGRLRTGYTDTSGRKPRPVKSETWVITSHSEGYVAAAAEAWGGTVERWNPLGGGAPQYRAITEAAALDAILPPGDPLSQAYELWSGGGCARRCDGITETLSDRPCICRAEHGDDFHAQPKGSVCSATTRLNVFLPEMPDVGVWRVETHSFYAAQEMAGAVDLIRSAVGPDAVIPIRLRIENRTRKAQGKTKQYPVIVIELRGITTGQVLGASVMGGQQLAAQAQREALGASGPAAAAIEAAPARAPEEPSGKPAFTAEQEETLLTQIKDTDDIDSVRAMWTDLAARFHMPVASPVAKALQARAAELTPQTEQDAVTEMATSRSEPAPAASDDPDDLWAQILRTVPADWTSEKVEHEFAQFAGTPADVAGAPDMRAYLDKLRGEQ</sequence>
<dbReference type="RefSeq" id="WP_343944963.1">
    <property type="nucleotide sequence ID" value="NZ_BAAAHP010000187.1"/>
</dbReference>
<name>A0ABP3YLE1_9PSEU</name>
<evidence type="ECO:0000313" key="2">
    <source>
        <dbReference type="EMBL" id="GAA0897886.1"/>
    </source>
</evidence>
<evidence type="ECO:0000256" key="1">
    <source>
        <dbReference type="SAM" id="MobiDB-lite"/>
    </source>
</evidence>
<keyword evidence="3" id="KW-1185">Reference proteome</keyword>
<feature type="region of interest" description="Disordered" evidence="1">
    <location>
        <begin position="320"/>
        <end position="348"/>
    </location>
</feature>
<reference evidence="3" key="1">
    <citation type="journal article" date="2019" name="Int. J. Syst. Evol. Microbiol.">
        <title>The Global Catalogue of Microorganisms (GCM) 10K type strain sequencing project: providing services to taxonomists for standard genome sequencing and annotation.</title>
        <authorList>
            <consortium name="The Broad Institute Genomics Platform"/>
            <consortium name="The Broad Institute Genome Sequencing Center for Infectious Disease"/>
            <person name="Wu L."/>
            <person name="Ma J."/>
        </authorList>
    </citation>
    <scope>NUCLEOTIDE SEQUENCE [LARGE SCALE GENOMIC DNA]</scope>
    <source>
        <strain evidence="3">JCM 11117</strain>
    </source>
</reference>
<organism evidence="2 3">
    <name type="scientific">Pseudonocardia zijingensis</name>
    <dbReference type="NCBI Taxonomy" id="153376"/>
    <lineage>
        <taxon>Bacteria</taxon>
        <taxon>Bacillati</taxon>
        <taxon>Actinomycetota</taxon>
        <taxon>Actinomycetes</taxon>
        <taxon>Pseudonocardiales</taxon>
        <taxon>Pseudonocardiaceae</taxon>
        <taxon>Pseudonocardia</taxon>
    </lineage>
</organism>